<evidence type="ECO:0000313" key="12">
    <source>
        <dbReference type="EMBL" id="MVO99914.1"/>
    </source>
</evidence>
<evidence type="ECO:0008006" key="14">
    <source>
        <dbReference type="Google" id="ProtNLM"/>
    </source>
</evidence>
<dbReference type="Proteomes" id="UP000490800">
    <property type="component" value="Unassembled WGS sequence"/>
</dbReference>
<evidence type="ECO:0000256" key="6">
    <source>
        <dbReference type="ARBA" id="ARBA00023136"/>
    </source>
</evidence>
<dbReference type="OrthoDB" id="2511697at2"/>
<keyword evidence="11" id="KW-0732">Signal</keyword>
<evidence type="ECO:0000313" key="13">
    <source>
        <dbReference type="Proteomes" id="UP000490800"/>
    </source>
</evidence>
<protein>
    <recommendedName>
        <fullName evidence="14">Septation ring formation regulator EzrA</fullName>
    </recommendedName>
</protein>
<feature type="signal peptide" evidence="11">
    <location>
        <begin position="1"/>
        <end position="21"/>
    </location>
</feature>
<accession>A0A7X3FHM6</accession>
<feature type="transmembrane region" description="Helical" evidence="10">
    <location>
        <begin position="37"/>
        <end position="59"/>
    </location>
</feature>
<evidence type="ECO:0000256" key="2">
    <source>
        <dbReference type="ARBA" id="ARBA00022618"/>
    </source>
</evidence>
<evidence type="ECO:0000256" key="4">
    <source>
        <dbReference type="ARBA" id="ARBA00022989"/>
    </source>
</evidence>
<name>A0A7X3FHM6_9BACL</name>
<keyword evidence="7" id="KW-0717">Septation</keyword>
<evidence type="ECO:0000256" key="11">
    <source>
        <dbReference type="SAM" id="SignalP"/>
    </source>
</evidence>
<sequence length="536" mass="62196">MKKGLSLALSAFLFLTNTAYAAAPAANPAQVTTFSQAFQIFIIFIVLLACAVLLLYQLVRISKLKSQKKKFLEEMERFSAALYRDKARLSLLLELYSGPSARRLIQPVDAEVSEMLTIIEELQRVASAIPSAFFSFSSGASIEDCKVLFKEYQGVYENLSQKVEKFSELEKENNKAMGELEEKIQFLMNRTRDRAGIYGVAEIEAELTQVNNRIEIVKREQLSDFINVNVGIQPILNQLSDIERLLKVIPELYDRQQQFIREISEVRSTVDRSMHDNGLTPAELDVHHELDRAQEKAVFLLEQLQAGKIRDAERLSRDIAITIRRAGSSVQDTLELRDSVHKNLKLLDDNVRDLHYPDAEYREELQRVQETFHESVWSSMELDYKEFMKAYEGLRDELPEARDLLQAGRYSKAGEKVMALLESYTELYNKMSRLKVYENAMEEFNQHRAQFGHLWHTFQAAVALISTNRLEAAIRSEELGTLRFKIQDQKEMLDRRLNMRPIHLKRLDEEVEVFQKHVNVFREQVMLFDAQKQWVR</sequence>
<dbReference type="AlphaFoldDB" id="A0A7X3FHM6"/>
<dbReference type="GO" id="GO:0000921">
    <property type="term" value="P:septin ring assembly"/>
    <property type="evidence" value="ECO:0007669"/>
    <property type="project" value="InterPro"/>
</dbReference>
<keyword evidence="8" id="KW-0131">Cell cycle</keyword>
<dbReference type="Pfam" id="PF06160">
    <property type="entry name" value="EzrA"/>
    <property type="match status" value="1"/>
</dbReference>
<dbReference type="RefSeq" id="WP_157335253.1">
    <property type="nucleotide sequence ID" value="NZ_RHLK01000004.1"/>
</dbReference>
<evidence type="ECO:0000256" key="8">
    <source>
        <dbReference type="ARBA" id="ARBA00023306"/>
    </source>
</evidence>
<feature type="chain" id="PRO_5031044139" description="Septation ring formation regulator EzrA" evidence="11">
    <location>
        <begin position="22"/>
        <end position="536"/>
    </location>
</feature>
<evidence type="ECO:0000256" key="7">
    <source>
        <dbReference type="ARBA" id="ARBA00023210"/>
    </source>
</evidence>
<evidence type="ECO:0000256" key="1">
    <source>
        <dbReference type="ARBA" id="ARBA00004162"/>
    </source>
</evidence>
<dbReference type="GO" id="GO:0000917">
    <property type="term" value="P:division septum assembly"/>
    <property type="evidence" value="ECO:0007669"/>
    <property type="project" value="UniProtKB-KW"/>
</dbReference>
<evidence type="ECO:0000256" key="3">
    <source>
        <dbReference type="ARBA" id="ARBA00022692"/>
    </source>
</evidence>
<comment type="subcellular location">
    <subcellularLocation>
        <location evidence="1">Cell membrane</location>
        <topology evidence="1">Single-pass membrane protein</topology>
    </subcellularLocation>
</comment>
<reference evidence="12 13" key="1">
    <citation type="journal article" date="2019" name="Microorganisms">
        <title>Paenibacillus lutrae sp. nov., A Chitinolytic Species Isolated from A River Otter in Castril Natural Park, Granada, Spain.</title>
        <authorList>
            <person name="Rodriguez M."/>
            <person name="Reina J.C."/>
            <person name="Bejar V."/>
            <person name="Llamas I."/>
        </authorList>
    </citation>
    <scope>NUCLEOTIDE SEQUENCE [LARGE SCALE GENOMIC DNA]</scope>
    <source>
        <strain evidence="12 13">N10</strain>
    </source>
</reference>
<evidence type="ECO:0000256" key="9">
    <source>
        <dbReference type="SAM" id="Coils"/>
    </source>
</evidence>
<evidence type="ECO:0000256" key="10">
    <source>
        <dbReference type="SAM" id="Phobius"/>
    </source>
</evidence>
<keyword evidence="3 10" id="KW-0812">Transmembrane</keyword>
<gene>
    <name evidence="12" type="ORF">EDM21_10290</name>
</gene>
<organism evidence="12 13">
    <name type="scientific">Paenibacillus lutrae</name>
    <dbReference type="NCBI Taxonomy" id="2078573"/>
    <lineage>
        <taxon>Bacteria</taxon>
        <taxon>Bacillati</taxon>
        <taxon>Bacillota</taxon>
        <taxon>Bacilli</taxon>
        <taxon>Bacillales</taxon>
        <taxon>Paenibacillaceae</taxon>
        <taxon>Paenibacillus</taxon>
    </lineage>
</organism>
<keyword evidence="4 10" id="KW-1133">Transmembrane helix</keyword>
<feature type="coiled-coil region" evidence="9">
    <location>
        <begin position="159"/>
        <end position="220"/>
    </location>
</feature>
<evidence type="ECO:0000256" key="5">
    <source>
        <dbReference type="ARBA" id="ARBA00023054"/>
    </source>
</evidence>
<keyword evidence="13" id="KW-1185">Reference proteome</keyword>
<dbReference type="EMBL" id="RHLK01000004">
    <property type="protein sequence ID" value="MVO99914.1"/>
    <property type="molecule type" value="Genomic_DNA"/>
</dbReference>
<proteinExistence type="predicted"/>
<keyword evidence="6 10" id="KW-0472">Membrane</keyword>
<keyword evidence="5 9" id="KW-0175">Coiled coil</keyword>
<keyword evidence="2" id="KW-0132">Cell division</keyword>
<dbReference type="InterPro" id="IPR010379">
    <property type="entry name" value="EzrA"/>
</dbReference>
<dbReference type="GO" id="GO:0005886">
    <property type="term" value="C:plasma membrane"/>
    <property type="evidence" value="ECO:0007669"/>
    <property type="project" value="UniProtKB-SubCell"/>
</dbReference>
<dbReference type="GO" id="GO:0005940">
    <property type="term" value="C:septin ring"/>
    <property type="evidence" value="ECO:0007669"/>
    <property type="project" value="InterPro"/>
</dbReference>
<comment type="caution">
    <text evidence="12">The sequence shown here is derived from an EMBL/GenBank/DDBJ whole genome shotgun (WGS) entry which is preliminary data.</text>
</comment>